<gene>
    <name evidence="2" type="ORF">CE561_09125</name>
    <name evidence="1" type="ORF">Thert_01584</name>
</gene>
<name>A0A231VFX0_THETR</name>
<reference evidence="2 4" key="2">
    <citation type="submission" date="2017-06" db="EMBL/GenBank/DDBJ databases">
        <title>Isolation and characterization of a thermophilic and butanogenic Thermoanaerobacterium thermosaccharolyticum M5 capable of efficient degradation of hemicellulose.</title>
        <authorList>
            <person name="Xin F."/>
            <person name="Jiang Y."/>
        </authorList>
    </citation>
    <scope>NUCLEOTIDE SEQUENCE [LARGE SCALE GENOMIC DNA]</scope>
    <source>
        <strain evidence="2 4">M5</strain>
    </source>
</reference>
<dbReference type="EMBL" id="NKHD01000025">
    <property type="protein sequence ID" value="OXT07075.1"/>
    <property type="molecule type" value="Genomic_DNA"/>
</dbReference>
<reference evidence="1 3" key="1">
    <citation type="submission" date="2016-08" db="EMBL/GenBank/DDBJ databases">
        <title>A novel genetic cassette of butanologenic Thermoanaerobacterium thermosaccharolyticum that directly convert cellulose to butanol.</title>
        <authorList>
            <person name="Li T."/>
            <person name="He J."/>
        </authorList>
    </citation>
    <scope>NUCLEOTIDE SEQUENCE [LARGE SCALE GENOMIC DNA]</scope>
    <source>
        <strain evidence="1 3">TG57</strain>
    </source>
</reference>
<organism evidence="2 4">
    <name type="scientific">Thermoanaerobacterium thermosaccharolyticum</name>
    <name type="common">Clostridium thermosaccharolyticum</name>
    <dbReference type="NCBI Taxonomy" id="1517"/>
    <lineage>
        <taxon>Bacteria</taxon>
        <taxon>Bacillati</taxon>
        <taxon>Bacillota</taxon>
        <taxon>Clostridia</taxon>
        <taxon>Thermoanaerobacterales</taxon>
        <taxon>Thermoanaerobacteraceae</taxon>
        <taxon>Thermoanaerobacterium</taxon>
    </lineage>
</organism>
<evidence type="ECO:0000313" key="4">
    <source>
        <dbReference type="Proteomes" id="UP000215301"/>
    </source>
</evidence>
<dbReference type="AlphaFoldDB" id="A0A231VFX0"/>
<dbReference type="RefSeq" id="WP_094045703.1">
    <property type="nucleotide sequence ID" value="NZ_CP016893.1"/>
</dbReference>
<evidence type="ECO:0000313" key="2">
    <source>
        <dbReference type="EMBL" id="OXT07075.1"/>
    </source>
</evidence>
<dbReference type="Proteomes" id="UP000215301">
    <property type="component" value="Unassembled WGS sequence"/>
</dbReference>
<dbReference type="Proteomes" id="UP000214975">
    <property type="component" value="Chromosome"/>
</dbReference>
<evidence type="ECO:0000313" key="3">
    <source>
        <dbReference type="Proteomes" id="UP000214975"/>
    </source>
</evidence>
<sequence length="251" mass="27252">MDLEKRQNIKIIGDNSSAGGLFNNVSVVGNGIFNSAVDCVYIKVAGDCTINGDLKTASGVVAGDINIKGSLSADIFKVAGNMTVDYNTSIKNLITHGNTTIKGNISSEKIDANGYFTIEGNCNSEVFKSKSIVMKLNGLLNADEIDIQIYGRSAVREIGGEKIMIKRGSESIFKRLKLIKSLILSHDMCKGNLTTDVIEGDEIYLEYTTAKVVRGKNVTIGEGCNIELVEYVDNFNQHNDSVVRESKKIIL</sequence>
<dbReference type="EMBL" id="CP016893">
    <property type="protein sequence ID" value="AST57604.1"/>
    <property type="molecule type" value="Genomic_DNA"/>
</dbReference>
<evidence type="ECO:0000313" key="1">
    <source>
        <dbReference type="EMBL" id="AST57604.1"/>
    </source>
</evidence>
<accession>A0A231VFX0</accession>
<proteinExistence type="predicted"/>
<protein>
    <submittedName>
        <fullName evidence="1">Cytoplasmic protein</fullName>
    </submittedName>
</protein>